<name>A0A1A6BAS6_MYCGO</name>
<dbReference type="SUPFAM" id="SSF49879">
    <property type="entry name" value="SMAD/FHA domain"/>
    <property type="match status" value="1"/>
</dbReference>
<evidence type="ECO:0000259" key="3">
    <source>
        <dbReference type="PROSITE" id="PS50006"/>
    </source>
</evidence>
<dbReference type="InterPro" id="IPR008984">
    <property type="entry name" value="SMAD_FHA_dom_sf"/>
</dbReference>
<dbReference type="EMBL" id="MAEM01000450">
    <property type="protein sequence ID" value="OBR99461.1"/>
    <property type="molecule type" value="Genomic_DNA"/>
</dbReference>
<protein>
    <recommendedName>
        <fullName evidence="3">FHA domain-containing protein</fullName>
    </recommendedName>
</protein>
<dbReference type="Pfam" id="PF00498">
    <property type="entry name" value="FHA"/>
    <property type="match status" value="1"/>
</dbReference>
<dbReference type="InterPro" id="IPR000253">
    <property type="entry name" value="FHA_dom"/>
</dbReference>
<evidence type="ECO:0000313" key="5">
    <source>
        <dbReference type="Proteomes" id="UP000093757"/>
    </source>
</evidence>
<dbReference type="Proteomes" id="UP000093757">
    <property type="component" value="Unassembled WGS sequence"/>
</dbReference>
<evidence type="ECO:0000313" key="4">
    <source>
        <dbReference type="EMBL" id="OBR99461.1"/>
    </source>
</evidence>
<feature type="region of interest" description="Disordered" evidence="2">
    <location>
        <begin position="111"/>
        <end position="130"/>
    </location>
</feature>
<organism evidence="4 5">
    <name type="scientific">Mycobacterium gordonae</name>
    <dbReference type="NCBI Taxonomy" id="1778"/>
    <lineage>
        <taxon>Bacteria</taxon>
        <taxon>Bacillati</taxon>
        <taxon>Actinomycetota</taxon>
        <taxon>Actinomycetes</taxon>
        <taxon>Mycobacteriales</taxon>
        <taxon>Mycobacteriaceae</taxon>
        <taxon>Mycobacterium</taxon>
    </lineage>
</organism>
<keyword evidence="1" id="KW-0597">Phosphoprotein</keyword>
<feature type="compositionally biased region" description="Pro residues" evidence="2">
    <location>
        <begin position="119"/>
        <end position="130"/>
    </location>
</feature>
<dbReference type="OrthoDB" id="3078176at2"/>
<dbReference type="SMART" id="SM00240">
    <property type="entry name" value="FHA"/>
    <property type="match status" value="1"/>
</dbReference>
<dbReference type="PROSITE" id="PS50006">
    <property type="entry name" value="FHA_DOMAIN"/>
    <property type="match status" value="1"/>
</dbReference>
<feature type="domain" description="FHA" evidence="3">
    <location>
        <begin position="20"/>
        <end position="75"/>
    </location>
</feature>
<comment type="caution">
    <text evidence="4">The sequence shown here is derived from an EMBL/GenBank/DDBJ whole genome shotgun (WGS) entry which is preliminary data.</text>
</comment>
<dbReference type="AlphaFoldDB" id="A0A1A6BAS6"/>
<gene>
    <name evidence="4" type="ORF">A9W98_30085</name>
</gene>
<dbReference type="RefSeq" id="WP_065136205.1">
    <property type="nucleotide sequence ID" value="NZ_MAEM01000450.1"/>
</dbReference>
<evidence type="ECO:0000256" key="2">
    <source>
        <dbReference type="SAM" id="MobiDB-lite"/>
    </source>
</evidence>
<proteinExistence type="predicted"/>
<sequence>MTRAPQPVLTVRTGPVQRTFSAGRDVIVGSDMAADLRIAHPLVGRAHLLLRFEQGNWIAIDNNSPNGIFVDGRRVPLVDIHDGLTVNLARPDGPRVAFEVGHHQGIVGLIPETDRIPAAEPPPPSPPGCR</sequence>
<evidence type="ECO:0000256" key="1">
    <source>
        <dbReference type="ARBA" id="ARBA00022553"/>
    </source>
</evidence>
<dbReference type="Gene3D" id="2.60.200.20">
    <property type="match status" value="1"/>
</dbReference>
<accession>A0A1A6BAS6</accession>
<reference evidence="4 5" key="1">
    <citation type="submission" date="2016-06" db="EMBL/GenBank/DDBJ databases">
        <authorList>
            <person name="Kjaerup R.B."/>
            <person name="Dalgaard T.S."/>
            <person name="Juul-Madsen H.R."/>
        </authorList>
    </citation>
    <scope>NUCLEOTIDE SEQUENCE [LARGE SCALE GENOMIC DNA]</scope>
    <source>
        <strain evidence="4 5">1245752.6</strain>
    </source>
</reference>